<dbReference type="EMBL" id="FOBB01000003">
    <property type="protein sequence ID" value="SEM06947.1"/>
    <property type="molecule type" value="Genomic_DNA"/>
</dbReference>
<dbReference type="AlphaFoldDB" id="A0A1H7VDU7"/>
<evidence type="ECO:0000313" key="4">
    <source>
        <dbReference type="EMBL" id="SEM06947.1"/>
    </source>
</evidence>
<evidence type="ECO:0000256" key="2">
    <source>
        <dbReference type="RuleBase" id="RU003616"/>
    </source>
</evidence>
<dbReference type="CDD" id="cd06464">
    <property type="entry name" value="ACD_sHsps-like"/>
    <property type="match status" value="1"/>
</dbReference>
<dbReference type="PROSITE" id="PS01031">
    <property type="entry name" value="SHSP"/>
    <property type="match status" value="1"/>
</dbReference>
<sequence>MNYHQSWAAKGQHYGGRNRHLLIRSMERAAVNIYKTDSSYEMLVFAPGRIREHFHLEVKGNELVVSYTPPDGFPRPDWVRREYSRGGFERSFTLNESIDAANIAAKYVDGVLQVTLPLIAGREATQHIIPVS</sequence>
<dbReference type="SUPFAM" id="SSF49764">
    <property type="entry name" value="HSP20-like chaperones"/>
    <property type="match status" value="1"/>
</dbReference>
<dbReference type="Proteomes" id="UP000198984">
    <property type="component" value="Unassembled WGS sequence"/>
</dbReference>
<evidence type="ECO:0000313" key="5">
    <source>
        <dbReference type="Proteomes" id="UP000198984"/>
    </source>
</evidence>
<dbReference type="OrthoDB" id="670468at2"/>
<feature type="domain" description="SHSP" evidence="3">
    <location>
        <begin position="22"/>
        <end position="132"/>
    </location>
</feature>
<dbReference type="RefSeq" id="WP_089912801.1">
    <property type="nucleotide sequence ID" value="NZ_FOBB01000003.1"/>
</dbReference>
<reference evidence="4 5" key="1">
    <citation type="submission" date="2016-10" db="EMBL/GenBank/DDBJ databases">
        <authorList>
            <person name="de Groot N.N."/>
        </authorList>
    </citation>
    <scope>NUCLEOTIDE SEQUENCE [LARGE SCALE GENOMIC DNA]</scope>
    <source>
        <strain evidence="4 5">DSM 21039</strain>
    </source>
</reference>
<keyword evidence="5" id="KW-1185">Reference proteome</keyword>
<accession>A0A1H7VDU7</accession>
<proteinExistence type="inferred from homology"/>
<evidence type="ECO:0000259" key="3">
    <source>
        <dbReference type="PROSITE" id="PS01031"/>
    </source>
</evidence>
<dbReference type="InterPro" id="IPR008978">
    <property type="entry name" value="HSP20-like_chaperone"/>
</dbReference>
<dbReference type="InterPro" id="IPR002068">
    <property type="entry name" value="A-crystallin/Hsp20_dom"/>
</dbReference>
<protein>
    <submittedName>
        <fullName evidence="4">HSP20 family protein</fullName>
    </submittedName>
</protein>
<comment type="similarity">
    <text evidence="1 2">Belongs to the small heat shock protein (HSP20) family.</text>
</comment>
<dbReference type="STRING" id="573321.SAMN04488505_103287"/>
<dbReference type="Pfam" id="PF00011">
    <property type="entry name" value="HSP20"/>
    <property type="match status" value="1"/>
</dbReference>
<evidence type="ECO:0000256" key="1">
    <source>
        <dbReference type="PROSITE-ProRule" id="PRU00285"/>
    </source>
</evidence>
<name>A0A1H7VDU7_9BACT</name>
<organism evidence="4 5">
    <name type="scientific">Chitinophaga rupis</name>
    <dbReference type="NCBI Taxonomy" id="573321"/>
    <lineage>
        <taxon>Bacteria</taxon>
        <taxon>Pseudomonadati</taxon>
        <taxon>Bacteroidota</taxon>
        <taxon>Chitinophagia</taxon>
        <taxon>Chitinophagales</taxon>
        <taxon>Chitinophagaceae</taxon>
        <taxon>Chitinophaga</taxon>
    </lineage>
</organism>
<gene>
    <name evidence="4" type="ORF">SAMN04488505_103287</name>
</gene>
<dbReference type="Gene3D" id="2.60.40.790">
    <property type="match status" value="1"/>
</dbReference>